<keyword evidence="2" id="KW-1185">Reference proteome</keyword>
<dbReference type="EMBL" id="CP020477">
    <property type="protein sequence ID" value="ARM77031.1"/>
    <property type="molecule type" value="Genomic_DNA"/>
</dbReference>
<sequence length="108" mass="12499">MLLLIPYLILWTLWNVYFRKIIKAGLEYVGNNYQETIYKIPPSNSIKLKINGKCVLLISGGTNWVTLRVNHGPRQKVFKIRLLNDPGEVEIINDSKLFSINVIIRRST</sequence>
<name>A0A1W6K3A6_9CREN</name>
<reference evidence="1 2" key="1">
    <citation type="submission" date="2017-03" db="EMBL/GenBank/DDBJ databases">
        <title>Sulfur activation and transportation mechanism of thermophilic Archaea Acidianus manzaensis YN-25.</title>
        <authorList>
            <person name="Ma Y."/>
            <person name="Yang Y."/>
            <person name="Xia J."/>
        </authorList>
    </citation>
    <scope>NUCLEOTIDE SEQUENCE [LARGE SCALE GENOMIC DNA]</scope>
    <source>
        <strain evidence="1 2">YN-25</strain>
    </source>
</reference>
<proteinExistence type="predicted"/>
<gene>
    <name evidence="1" type="ORF">B6F84_02615</name>
</gene>
<evidence type="ECO:0000313" key="2">
    <source>
        <dbReference type="Proteomes" id="UP000193404"/>
    </source>
</evidence>
<protein>
    <submittedName>
        <fullName evidence="1">Uncharacterized protein</fullName>
    </submittedName>
</protein>
<dbReference type="KEGG" id="aman:B6F84_02615"/>
<dbReference type="OrthoDB" id="39559at2157"/>
<accession>A0A1W6K3A6</accession>
<organism evidence="1 2">
    <name type="scientific">Acidianus manzaensis</name>
    <dbReference type="NCBI Taxonomy" id="282676"/>
    <lineage>
        <taxon>Archaea</taxon>
        <taxon>Thermoproteota</taxon>
        <taxon>Thermoprotei</taxon>
        <taxon>Sulfolobales</taxon>
        <taxon>Sulfolobaceae</taxon>
        <taxon>Acidianus</taxon>
    </lineage>
</organism>
<dbReference type="Proteomes" id="UP000193404">
    <property type="component" value="Chromosome"/>
</dbReference>
<dbReference type="AlphaFoldDB" id="A0A1W6K3A6"/>
<dbReference type="STRING" id="282676.B6F84_02615"/>
<evidence type="ECO:0000313" key="1">
    <source>
        <dbReference type="EMBL" id="ARM77031.1"/>
    </source>
</evidence>